<name>A0A8K0VB09_9RHOB</name>
<keyword evidence="5" id="KW-1133">Transmembrane helix</keyword>
<comment type="function">
    <text evidence="7">Part of the tripartite ATP-independent periplasmic (TRAP) transport system.</text>
</comment>
<evidence type="ECO:0000259" key="8">
    <source>
        <dbReference type="Pfam" id="PF06808"/>
    </source>
</evidence>
<keyword evidence="7" id="KW-0813">Transport</keyword>
<evidence type="ECO:0000256" key="5">
    <source>
        <dbReference type="ARBA" id="ARBA00022989"/>
    </source>
</evidence>
<dbReference type="InterPro" id="IPR004681">
    <property type="entry name" value="TRAP_DctM"/>
</dbReference>
<evidence type="ECO:0000256" key="1">
    <source>
        <dbReference type="ARBA" id="ARBA00004429"/>
    </source>
</evidence>
<protein>
    <submittedName>
        <fullName evidence="9">TRAP transporter large permease subunit</fullName>
    </submittedName>
</protein>
<gene>
    <name evidence="9" type="ORF">JL811_15460</name>
</gene>
<evidence type="ECO:0000256" key="2">
    <source>
        <dbReference type="ARBA" id="ARBA00022475"/>
    </source>
</evidence>
<dbReference type="Pfam" id="PF06808">
    <property type="entry name" value="DctM"/>
    <property type="match status" value="1"/>
</dbReference>
<dbReference type="GO" id="GO:0022857">
    <property type="term" value="F:transmembrane transporter activity"/>
    <property type="evidence" value="ECO:0007669"/>
    <property type="project" value="UniProtKB-UniRule"/>
</dbReference>
<comment type="caution">
    <text evidence="9">The sequence shown here is derived from an EMBL/GenBank/DDBJ whole genome shotgun (WGS) entry which is preliminary data.</text>
</comment>
<evidence type="ECO:0000256" key="3">
    <source>
        <dbReference type="ARBA" id="ARBA00022519"/>
    </source>
</evidence>
<feature type="domain" description="TRAP C4-dicarboxylate transport system permease DctM subunit" evidence="8">
    <location>
        <begin position="2"/>
        <end position="56"/>
    </location>
</feature>
<comment type="subcellular location">
    <subcellularLocation>
        <location evidence="1 7">Cell inner membrane</location>
        <topology evidence="1 7">Multi-pass membrane protein</topology>
    </subcellularLocation>
</comment>
<dbReference type="GO" id="GO:0005886">
    <property type="term" value="C:plasma membrane"/>
    <property type="evidence" value="ECO:0007669"/>
    <property type="project" value="UniProtKB-SubCell"/>
</dbReference>
<dbReference type="Proteomes" id="UP000648908">
    <property type="component" value="Unassembled WGS sequence"/>
</dbReference>
<dbReference type="AlphaFoldDB" id="A0A8K0VB09"/>
<accession>A0A8K0VB09</accession>
<evidence type="ECO:0000256" key="6">
    <source>
        <dbReference type="ARBA" id="ARBA00023136"/>
    </source>
</evidence>
<dbReference type="PANTHER" id="PTHR33362:SF5">
    <property type="entry name" value="C4-DICARBOXYLATE TRAP TRANSPORTER LARGE PERMEASE PROTEIN DCTM"/>
    <property type="match status" value="1"/>
</dbReference>
<keyword evidence="3 7" id="KW-0997">Cell inner membrane</keyword>
<evidence type="ECO:0000256" key="4">
    <source>
        <dbReference type="ARBA" id="ARBA00022692"/>
    </source>
</evidence>
<dbReference type="PANTHER" id="PTHR33362">
    <property type="entry name" value="SIALIC ACID TRAP TRANSPORTER PERMEASE PROTEIN SIAT-RELATED"/>
    <property type="match status" value="1"/>
</dbReference>
<reference evidence="9" key="1">
    <citation type="submission" date="2021-01" db="EMBL/GenBank/DDBJ databases">
        <title>Tabrizicola alba sp. nov. a motile alkaliphilic bacterium isolated from a soda lake.</title>
        <authorList>
            <person name="Szuroczki S."/>
            <person name="Abbaszade G."/>
            <person name="Schumann P."/>
            <person name="Toth E."/>
        </authorList>
    </citation>
    <scope>NUCLEOTIDE SEQUENCE</scope>
    <source>
        <strain evidence="9">DMG-N-6</strain>
    </source>
</reference>
<proteinExistence type="predicted"/>
<dbReference type="InterPro" id="IPR010656">
    <property type="entry name" value="DctM"/>
</dbReference>
<dbReference type="EMBL" id="JAESVN010000007">
    <property type="protein sequence ID" value="MBL4918623.1"/>
    <property type="molecule type" value="Genomic_DNA"/>
</dbReference>
<evidence type="ECO:0000313" key="10">
    <source>
        <dbReference type="Proteomes" id="UP000648908"/>
    </source>
</evidence>
<keyword evidence="4" id="KW-0812">Transmembrane</keyword>
<keyword evidence="10" id="KW-1185">Reference proteome</keyword>
<evidence type="ECO:0000313" key="9">
    <source>
        <dbReference type="EMBL" id="MBL4918623.1"/>
    </source>
</evidence>
<keyword evidence="6" id="KW-0472">Membrane</keyword>
<keyword evidence="2" id="KW-1003">Cell membrane</keyword>
<evidence type="ECO:0000256" key="7">
    <source>
        <dbReference type="RuleBase" id="RU369079"/>
    </source>
</evidence>
<sequence length="70" mass="7652">MVVLEMGLFPPPVGMNVFIVHSVARHVPQSTIYRGVTPFWEAMLADVVLLAAFPSIATVLPDWVMGTATR</sequence>
<organism evidence="9 10">
    <name type="scientific">Szabonella alba</name>
    <dbReference type="NCBI Taxonomy" id="2804194"/>
    <lineage>
        <taxon>Bacteria</taxon>
        <taxon>Pseudomonadati</taxon>
        <taxon>Pseudomonadota</taxon>
        <taxon>Alphaproteobacteria</taxon>
        <taxon>Rhodobacterales</taxon>
        <taxon>Paracoccaceae</taxon>
        <taxon>Szabonella</taxon>
    </lineage>
</organism>